<proteinExistence type="inferred from homology"/>
<dbReference type="Gene3D" id="1.10.10.10">
    <property type="entry name" value="Winged helix-like DNA-binding domain superfamily/Winged helix DNA-binding domain"/>
    <property type="match status" value="2"/>
</dbReference>
<dbReference type="OrthoDB" id="9122127at2"/>
<feature type="domain" description="Initiator Rep protein WH1" evidence="2">
    <location>
        <begin position="22"/>
        <end position="188"/>
    </location>
</feature>
<protein>
    <submittedName>
        <fullName evidence="3">RepB family plasmid replication initiator protein</fullName>
    </submittedName>
</protein>
<comment type="caution">
    <text evidence="3">The sequence shown here is derived from an EMBL/GenBank/DDBJ whole genome shotgun (WGS) entry which is preliminary data.</text>
</comment>
<sequence>MSENQFVSNPIFYSDDKKDILISKSNTLIEAGFDLTLAEHDLMTLAINKLHKQGTGNHEVFITAQEFAVANQISESHAYQQLKATANTLLSRQLKFQLYIDLDKKQNKEPHAVCVVPPKHGRYETVITEHNWLQSVGYADKSGFIYLLFSDPLRFLIDKTGDAYTNYNYSKTIDMTSFNAKRLYELICKWKDLGKTKSMHIDEWKEFFGVLDKYPKVFDFKRRVLEPAINVVNSQGEFTLTLKQEKVGRIITHFQILIKKNTIENPTKCTKTIDMFDKPTDTFIRMSEAQLDTFASKLADLSEVQAMANVGEEMPSFKARLRSMLKDPEKQKKLTPYLAQVGFKSK</sequence>
<evidence type="ECO:0000313" key="4">
    <source>
        <dbReference type="Proteomes" id="UP000280405"/>
    </source>
</evidence>
<dbReference type="AlphaFoldDB" id="A0A3A8EFG2"/>
<accession>A0A3A8EFG2</accession>
<dbReference type="GO" id="GO:0006270">
    <property type="term" value="P:DNA replication initiation"/>
    <property type="evidence" value="ECO:0007669"/>
    <property type="project" value="InterPro"/>
</dbReference>
<gene>
    <name evidence="3" type="ORF">D7V20_18020</name>
</gene>
<evidence type="ECO:0000313" key="3">
    <source>
        <dbReference type="EMBL" id="RKG33315.1"/>
    </source>
</evidence>
<dbReference type="InterPro" id="IPR036390">
    <property type="entry name" value="WH_DNA-bd_sf"/>
</dbReference>
<dbReference type="EMBL" id="RAXT01000085">
    <property type="protein sequence ID" value="RKG33315.1"/>
    <property type="molecule type" value="Genomic_DNA"/>
</dbReference>
<dbReference type="InterPro" id="IPR036388">
    <property type="entry name" value="WH-like_DNA-bd_sf"/>
</dbReference>
<dbReference type="Pfam" id="PF01051">
    <property type="entry name" value="Rep3_N"/>
    <property type="match status" value="1"/>
</dbReference>
<dbReference type="InterPro" id="IPR000525">
    <property type="entry name" value="Initiator_Rep_WH1"/>
</dbReference>
<dbReference type="GO" id="GO:0003887">
    <property type="term" value="F:DNA-directed DNA polymerase activity"/>
    <property type="evidence" value="ECO:0007669"/>
    <property type="project" value="InterPro"/>
</dbReference>
<evidence type="ECO:0000256" key="1">
    <source>
        <dbReference type="ARBA" id="ARBA00038283"/>
    </source>
</evidence>
<organism evidence="3 4">
    <name type="scientific">Acinetobacter rongchengensis</name>
    <dbReference type="NCBI Taxonomy" id="2419601"/>
    <lineage>
        <taxon>Bacteria</taxon>
        <taxon>Pseudomonadati</taxon>
        <taxon>Pseudomonadota</taxon>
        <taxon>Gammaproteobacteria</taxon>
        <taxon>Moraxellales</taxon>
        <taxon>Moraxellaceae</taxon>
        <taxon>Acinetobacter</taxon>
    </lineage>
</organism>
<dbReference type="SUPFAM" id="SSF46785">
    <property type="entry name" value="Winged helix' DNA-binding domain"/>
    <property type="match status" value="2"/>
</dbReference>
<evidence type="ECO:0000259" key="2">
    <source>
        <dbReference type="Pfam" id="PF01051"/>
    </source>
</evidence>
<keyword evidence="4" id="KW-1185">Reference proteome</keyword>
<dbReference type="Proteomes" id="UP000280405">
    <property type="component" value="Unassembled WGS sequence"/>
</dbReference>
<name>A0A3A8EFG2_9GAMM</name>
<dbReference type="RefSeq" id="WP_120385298.1">
    <property type="nucleotide sequence ID" value="NZ_RAXT01000085.1"/>
</dbReference>
<comment type="similarity">
    <text evidence="1">Belongs to the initiator RepB protein family.</text>
</comment>
<dbReference type="Pfam" id="PF21205">
    <property type="entry name" value="Rep3_C"/>
    <property type="match status" value="1"/>
</dbReference>
<reference evidence="3 4" key="1">
    <citation type="submission" date="2018-09" db="EMBL/GenBank/DDBJ databases">
        <title>The draft genome of Acinetobacter spp. strains.</title>
        <authorList>
            <person name="Qin J."/>
            <person name="Feng Y."/>
            <person name="Zong Z."/>
        </authorList>
    </citation>
    <scope>NUCLEOTIDE SEQUENCE [LARGE SCALE GENOMIC DNA]</scope>
    <source>
        <strain evidence="3 4">WCHAc060115</strain>
    </source>
</reference>